<keyword evidence="7" id="KW-0808">Transferase</keyword>
<gene>
    <name evidence="7" type="ordered locus">CLOAM0776</name>
</gene>
<dbReference type="GO" id="GO:0003887">
    <property type="term" value="F:DNA-directed DNA polymerase activity"/>
    <property type="evidence" value="ECO:0007669"/>
    <property type="project" value="UniProtKB-EC"/>
</dbReference>
<dbReference type="PANTHER" id="PTHR11076">
    <property type="entry name" value="DNA REPAIR POLYMERASE UMUC / TRANSFERASE FAMILY MEMBER"/>
    <property type="match status" value="1"/>
</dbReference>
<dbReference type="GO" id="GO:0005829">
    <property type="term" value="C:cytosol"/>
    <property type="evidence" value="ECO:0007669"/>
    <property type="project" value="TreeGrafter"/>
</dbReference>
<evidence type="ECO:0000313" key="7">
    <source>
        <dbReference type="EMBL" id="CAO80659.1"/>
    </source>
</evidence>
<keyword evidence="5" id="KW-0742">SOS response</keyword>
<comment type="similarity">
    <text evidence="1">Belongs to the DNA polymerase type-Y family.</text>
</comment>
<feature type="domain" description="UmuC" evidence="6">
    <location>
        <begin position="12"/>
        <end position="196"/>
    </location>
</feature>
<dbReference type="RefSeq" id="WP_015424518.1">
    <property type="nucleotide sequence ID" value="NC_020449.1"/>
</dbReference>
<dbReference type="CDD" id="cd01700">
    <property type="entry name" value="PolY_Pol_V_umuC"/>
    <property type="match status" value="1"/>
</dbReference>
<dbReference type="AlphaFoldDB" id="B0VH44"/>
<dbReference type="SUPFAM" id="SSF100879">
    <property type="entry name" value="Lesion bypass DNA polymerase (Y-family), little finger domain"/>
    <property type="match status" value="1"/>
</dbReference>
<dbReference type="InterPro" id="IPR025188">
    <property type="entry name" value="DUF4113"/>
</dbReference>
<evidence type="ECO:0000256" key="3">
    <source>
        <dbReference type="ARBA" id="ARBA00023199"/>
    </source>
</evidence>
<dbReference type="GO" id="GO:0006281">
    <property type="term" value="P:DNA repair"/>
    <property type="evidence" value="ECO:0007669"/>
    <property type="project" value="UniProtKB-KW"/>
</dbReference>
<dbReference type="PANTHER" id="PTHR11076:SF34">
    <property type="entry name" value="PROTEIN UMUC"/>
    <property type="match status" value="1"/>
</dbReference>
<keyword evidence="8" id="KW-1185">Reference proteome</keyword>
<proteinExistence type="inferred from homology"/>
<dbReference type="Pfam" id="PF00817">
    <property type="entry name" value="IMS"/>
    <property type="match status" value="1"/>
</dbReference>
<dbReference type="InterPro" id="IPR050116">
    <property type="entry name" value="DNA_polymerase-Y"/>
</dbReference>
<keyword evidence="3" id="KW-0741">SOS mutagenesis</keyword>
<dbReference type="InterPro" id="IPR043502">
    <property type="entry name" value="DNA/RNA_pol_sf"/>
</dbReference>
<dbReference type="GO" id="GO:0003684">
    <property type="term" value="F:damaged DNA binding"/>
    <property type="evidence" value="ECO:0007669"/>
    <property type="project" value="InterPro"/>
</dbReference>
<evidence type="ECO:0000256" key="4">
    <source>
        <dbReference type="ARBA" id="ARBA00023204"/>
    </source>
</evidence>
<accession>B0VH44</accession>
<reference evidence="7 8" key="1">
    <citation type="journal article" date="2008" name="J. Bacteriol.">
        <title>'Candidatus Cloacamonas acidaminovorans': genome sequence reconstruction provides a first glimpse of a new bacterial division.</title>
        <authorList>
            <person name="Pelletier E."/>
            <person name="Kreimeyer A."/>
            <person name="Bocs S."/>
            <person name="Rouy Z."/>
            <person name="Gyapay G."/>
            <person name="Chouari R."/>
            <person name="Riviere D."/>
            <person name="Ganesan A."/>
            <person name="Daegelen P."/>
            <person name="Sghir A."/>
            <person name="Cohen G.N."/>
            <person name="Medigue C."/>
            <person name="Weissenbach J."/>
            <person name="Le Paslier D."/>
        </authorList>
    </citation>
    <scope>NUCLEOTIDE SEQUENCE [LARGE SCALE GENOMIC DNA]</scope>
    <source>
        <strain evidence="8">Evry</strain>
    </source>
</reference>
<evidence type="ECO:0000256" key="2">
    <source>
        <dbReference type="ARBA" id="ARBA00022763"/>
    </source>
</evidence>
<dbReference type="Proteomes" id="UP000002019">
    <property type="component" value="Chromosome"/>
</dbReference>
<dbReference type="EMBL" id="CU466930">
    <property type="protein sequence ID" value="CAO80659.1"/>
    <property type="molecule type" value="Genomic_DNA"/>
</dbReference>
<dbReference type="EC" id="2.7.7.7" evidence="7"/>
<dbReference type="Pfam" id="PF11799">
    <property type="entry name" value="IMS_C"/>
    <property type="match status" value="1"/>
</dbReference>
<dbReference type="SUPFAM" id="SSF56672">
    <property type="entry name" value="DNA/RNA polymerases"/>
    <property type="match status" value="1"/>
</dbReference>
<protein>
    <submittedName>
        <fullName evidence="7">Protein umuC</fullName>
        <ecNumber evidence="7">2.7.7.7</ecNumber>
    </submittedName>
</protein>
<dbReference type="eggNOG" id="COG0389">
    <property type="taxonomic scope" value="Bacteria"/>
</dbReference>
<dbReference type="STRING" id="459349.CLOAM0776"/>
<dbReference type="OrthoDB" id="9808813at2"/>
<sequence length="429" mass="48412">MNTTGLKNDNIVALVDCNNFYVSCERVFNPKLNNKPVAVLSNNDGCIVSRSQEIKDLKIPMGAPGFKYEGLIKKHGGTLLSSNYALYADMSSRVMEVLALFSPEVEIYSIDEAFLGLNGFKNRDLENFGKKIKRTVFQWTGIPVSVGISQTKTLAKVANHFAKRYSAFQGSLCLLDDERITKALAKTPVSEVWGIGRQYDKFLRQHKIETALQLRDAEDKFIEHYLTSVGLKTVLELRGYACIDLDEAPANKKSIVTSRSFGKQVSSLNDLQEAISEYVTRAAEKLRKQKSVAGLLMVFLSTNRFKEGPQYNNSLSTTLFPPTAYTPELIKTALNLLDDLYLPGFEFKKAGVMLADIIPEKDVPLSFMDTNYLDDKRKKLMEAMDKLNRTYGQDTLFYASSGIKKDWKMKRAKLSPHYTTHWNDLPKVK</sequence>
<evidence type="ECO:0000259" key="6">
    <source>
        <dbReference type="PROSITE" id="PS50173"/>
    </source>
</evidence>
<dbReference type="Pfam" id="PF13438">
    <property type="entry name" value="DUF4113"/>
    <property type="match status" value="1"/>
</dbReference>
<dbReference type="Gene3D" id="3.40.1170.60">
    <property type="match status" value="1"/>
</dbReference>
<dbReference type="InterPro" id="IPR001126">
    <property type="entry name" value="UmuC"/>
</dbReference>
<evidence type="ECO:0000313" key="8">
    <source>
        <dbReference type="Proteomes" id="UP000002019"/>
    </source>
</evidence>
<dbReference type="InterPro" id="IPR017961">
    <property type="entry name" value="DNA_pol_Y-fam_little_finger"/>
</dbReference>
<dbReference type="Gene3D" id="3.30.70.270">
    <property type="match status" value="1"/>
</dbReference>
<dbReference type="PROSITE" id="PS50173">
    <property type="entry name" value="UMUC"/>
    <property type="match status" value="1"/>
</dbReference>
<keyword evidence="4" id="KW-0234">DNA repair</keyword>
<evidence type="ECO:0000256" key="5">
    <source>
        <dbReference type="ARBA" id="ARBA00023236"/>
    </source>
</evidence>
<dbReference type="GO" id="GO:0009432">
    <property type="term" value="P:SOS response"/>
    <property type="evidence" value="ECO:0007669"/>
    <property type="project" value="UniProtKB-KW"/>
</dbReference>
<dbReference type="KEGG" id="caci:CLOAM0776"/>
<dbReference type="NCBIfam" id="NF002955">
    <property type="entry name" value="PRK03609.1"/>
    <property type="match status" value="1"/>
</dbReference>
<organism evidence="7 8">
    <name type="scientific">Cloacimonas acidaminovorans (strain Evry)</name>
    <dbReference type="NCBI Taxonomy" id="459349"/>
    <lineage>
        <taxon>Bacteria</taxon>
        <taxon>Pseudomonadati</taxon>
        <taxon>Candidatus Cloacimonadota</taxon>
        <taxon>Candidatus Cloacimonadia</taxon>
        <taxon>Candidatus Cloacimonadales</taxon>
        <taxon>Candidatus Cloacimonadaceae</taxon>
        <taxon>Candidatus Cloacimonas</taxon>
    </lineage>
</organism>
<keyword evidence="7" id="KW-0548">Nucleotidyltransferase</keyword>
<dbReference type="InterPro" id="IPR043128">
    <property type="entry name" value="Rev_trsase/Diguanyl_cyclase"/>
</dbReference>
<dbReference type="GO" id="GO:0042276">
    <property type="term" value="P:error-prone translesion synthesis"/>
    <property type="evidence" value="ECO:0007669"/>
    <property type="project" value="TreeGrafter"/>
</dbReference>
<evidence type="ECO:0000256" key="1">
    <source>
        <dbReference type="ARBA" id="ARBA00010945"/>
    </source>
</evidence>
<dbReference type="InterPro" id="IPR036775">
    <property type="entry name" value="DNA_pol_Y-fam_lit_finger_sf"/>
</dbReference>
<dbReference type="HOGENOM" id="CLU_012348_3_0_0"/>
<keyword evidence="2" id="KW-0227">DNA damage</keyword>
<name>B0VH44_CLOAI</name>
<dbReference type="Gene3D" id="3.30.1490.100">
    <property type="entry name" value="DNA polymerase, Y-family, little finger domain"/>
    <property type="match status" value="1"/>
</dbReference>